<dbReference type="PANTHER" id="PTHR24305:SF166">
    <property type="entry name" value="CYTOCHROME P450 12A4, MITOCHONDRIAL-RELATED"/>
    <property type="match status" value="1"/>
</dbReference>
<comment type="subcellular location">
    <subcellularLocation>
        <location evidence="2">Membrane</location>
    </subcellularLocation>
</comment>
<evidence type="ECO:0000256" key="5">
    <source>
        <dbReference type="ARBA" id="ARBA00022617"/>
    </source>
</evidence>
<evidence type="ECO:0000256" key="6">
    <source>
        <dbReference type="ARBA" id="ARBA00022692"/>
    </source>
</evidence>
<gene>
    <name evidence="14" type="ORF">MSAN_01945000</name>
</gene>
<comment type="similarity">
    <text evidence="4">Belongs to the cytochrome P450 family.</text>
</comment>
<comment type="pathway">
    <text evidence="3">Secondary metabolite biosynthesis; terpenoid biosynthesis.</text>
</comment>
<dbReference type="InterPro" id="IPR002401">
    <property type="entry name" value="Cyt_P450_E_grp-I"/>
</dbReference>
<dbReference type="Gene3D" id="1.10.630.10">
    <property type="entry name" value="Cytochrome P450"/>
    <property type="match status" value="1"/>
</dbReference>
<dbReference type="SUPFAM" id="SSF48264">
    <property type="entry name" value="Cytochrome P450"/>
    <property type="match status" value="1"/>
</dbReference>
<feature type="region of interest" description="Disordered" evidence="13">
    <location>
        <begin position="329"/>
        <end position="356"/>
    </location>
</feature>
<dbReference type="InterPro" id="IPR050121">
    <property type="entry name" value="Cytochrome_P450_monoxygenase"/>
</dbReference>
<protein>
    <submittedName>
        <fullName evidence="14">Cytochrome P450</fullName>
    </submittedName>
</protein>
<evidence type="ECO:0000256" key="9">
    <source>
        <dbReference type="ARBA" id="ARBA00023002"/>
    </source>
</evidence>
<keyword evidence="8" id="KW-1133">Transmembrane helix</keyword>
<dbReference type="GO" id="GO:0020037">
    <property type="term" value="F:heme binding"/>
    <property type="evidence" value="ECO:0007669"/>
    <property type="project" value="InterPro"/>
</dbReference>
<comment type="cofactor">
    <cofactor evidence="1">
        <name>heme</name>
        <dbReference type="ChEBI" id="CHEBI:30413"/>
    </cofactor>
</comment>
<evidence type="ECO:0000313" key="14">
    <source>
        <dbReference type="EMBL" id="KAF7344627.1"/>
    </source>
</evidence>
<keyword evidence="12" id="KW-0472">Membrane</keyword>
<evidence type="ECO:0000256" key="13">
    <source>
        <dbReference type="SAM" id="MobiDB-lite"/>
    </source>
</evidence>
<sequence length="415" mass="44647">MFPSKTASIVSDPIALQSCLSEEGTVMALKGDMHKRFRNALNVGFTASAVRRCRPAFGEVAEEVSRQLEASNGSPVDICPMLGRATLTAISKAVLGCSAEDLGEDFVSAALNLVSTASNQSTGEQIIADAVSASLPEWLMLAMIRLPTPTFALLRRARALAQEIGERVVSEKRRAAQAGTDITGDLYGVLVDAAQAQAQTQMHLGRGARVLTDRELAEQTQMLMVAGQDTTANVLTFVLLELAKDPKLQNALRAEIRAHMHDAAEGNYDALPLLNAIIKETLRMYPVEPLTDRVALQDAVIPLGEPLTTIKAERISSIPIRKGKLSRWESARTSAADSNPDGALTPTNSSPPAGSRAARRFLAPAVKAKYSGPTRIYWPFLPVHTPVWGTFSHMQLSLHFAVTLSCGDSLTTSTY</sequence>
<dbReference type="OrthoDB" id="1470350at2759"/>
<dbReference type="PRINTS" id="PR00463">
    <property type="entry name" value="EP450I"/>
</dbReference>
<keyword evidence="10" id="KW-0408">Iron</keyword>
<dbReference type="EMBL" id="JACAZH010000021">
    <property type="protein sequence ID" value="KAF7344627.1"/>
    <property type="molecule type" value="Genomic_DNA"/>
</dbReference>
<dbReference type="AlphaFoldDB" id="A0A8H6XP61"/>
<keyword evidence="11" id="KW-0503">Monooxygenase</keyword>
<evidence type="ECO:0000256" key="2">
    <source>
        <dbReference type="ARBA" id="ARBA00004370"/>
    </source>
</evidence>
<proteinExistence type="inferred from homology"/>
<evidence type="ECO:0000256" key="7">
    <source>
        <dbReference type="ARBA" id="ARBA00022723"/>
    </source>
</evidence>
<dbReference type="GO" id="GO:0005506">
    <property type="term" value="F:iron ion binding"/>
    <property type="evidence" value="ECO:0007669"/>
    <property type="project" value="InterPro"/>
</dbReference>
<evidence type="ECO:0000256" key="8">
    <source>
        <dbReference type="ARBA" id="ARBA00022989"/>
    </source>
</evidence>
<dbReference type="PRINTS" id="PR00385">
    <property type="entry name" value="P450"/>
</dbReference>
<comment type="caution">
    <text evidence="14">The sequence shown here is derived from an EMBL/GenBank/DDBJ whole genome shotgun (WGS) entry which is preliminary data.</text>
</comment>
<name>A0A8H6XP61_9AGAR</name>
<dbReference type="GO" id="GO:0004497">
    <property type="term" value="F:monooxygenase activity"/>
    <property type="evidence" value="ECO:0007669"/>
    <property type="project" value="UniProtKB-KW"/>
</dbReference>
<dbReference type="PANTHER" id="PTHR24305">
    <property type="entry name" value="CYTOCHROME P450"/>
    <property type="match status" value="1"/>
</dbReference>
<dbReference type="InterPro" id="IPR001128">
    <property type="entry name" value="Cyt_P450"/>
</dbReference>
<keyword evidence="6" id="KW-0812">Transmembrane</keyword>
<evidence type="ECO:0000256" key="12">
    <source>
        <dbReference type="ARBA" id="ARBA00023136"/>
    </source>
</evidence>
<evidence type="ECO:0000256" key="11">
    <source>
        <dbReference type="ARBA" id="ARBA00023033"/>
    </source>
</evidence>
<keyword evidence="5" id="KW-0349">Heme</keyword>
<evidence type="ECO:0000256" key="4">
    <source>
        <dbReference type="ARBA" id="ARBA00010617"/>
    </source>
</evidence>
<dbReference type="GO" id="GO:0016705">
    <property type="term" value="F:oxidoreductase activity, acting on paired donors, with incorporation or reduction of molecular oxygen"/>
    <property type="evidence" value="ECO:0007669"/>
    <property type="project" value="InterPro"/>
</dbReference>
<evidence type="ECO:0000256" key="3">
    <source>
        <dbReference type="ARBA" id="ARBA00004721"/>
    </source>
</evidence>
<dbReference type="Proteomes" id="UP000623467">
    <property type="component" value="Unassembled WGS sequence"/>
</dbReference>
<organism evidence="14 15">
    <name type="scientific">Mycena sanguinolenta</name>
    <dbReference type="NCBI Taxonomy" id="230812"/>
    <lineage>
        <taxon>Eukaryota</taxon>
        <taxon>Fungi</taxon>
        <taxon>Dikarya</taxon>
        <taxon>Basidiomycota</taxon>
        <taxon>Agaricomycotina</taxon>
        <taxon>Agaricomycetes</taxon>
        <taxon>Agaricomycetidae</taxon>
        <taxon>Agaricales</taxon>
        <taxon>Marasmiineae</taxon>
        <taxon>Mycenaceae</taxon>
        <taxon>Mycena</taxon>
    </lineage>
</organism>
<dbReference type="GO" id="GO:0016020">
    <property type="term" value="C:membrane"/>
    <property type="evidence" value="ECO:0007669"/>
    <property type="project" value="UniProtKB-SubCell"/>
</dbReference>
<accession>A0A8H6XP61</accession>
<dbReference type="Pfam" id="PF00067">
    <property type="entry name" value="p450"/>
    <property type="match status" value="1"/>
</dbReference>
<keyword evidence="7" id="KW-0479">Metal-binding</keyword>
<keyword evidence="15" id="KW-1185">Reference proteome</keyword>
<reference evidence="14" key="1">
    <citation type="submission" date="2020-05" db="EMBL/GenBank/DDBJ databases">
        <title>Mycena genomes resolve the evolution of fungal bioluminescence.</title>
        <authorList>
            <person name="Tsai I.J."/>
        </authorList>
    </citation>
    <scope>NUCLEOTIDE SEQUENCE</scope>
    <source>
        <strain evidence="14">160909Yilan</strain>
    </source>
</reference>
<evidence type="ECO:0000256" key="1">
    <source>
        <dbReference type="ARBA" id="ARBA00001971"/>
    </source>
</evidence>
<keyword evidence="9" id="KW-0560">Oxidoreductase</keyword>
<evidence type="ECO:0000256" key="10">
    <source>
        <dbReference type="ARBA" id="ARBA00023004"/>
    </source>
</evidence>
<dbReference type="InterPro" id="IPR036396">
    <property type="entry name" value="Cyt_P450_sf"/>
</dbReference>
<evidence type="ECO:0000313" key="15">
    <source>
        <dbReference type="Proteomes" id="UP000623467"/>
    </source>
</evidence>